<dbReference type="SUPFAM" id="SSF81901">
    <property type="entry name" value="HCP-like"/>
    <property type="match status" value="1"/>
</dbReference>
<evidence type="ECO:0000313" key="1">
    <source>
        <dbReference type="EMBL" id="GAA0948278.1"/>
    </source>
</evidence>
<comment type="caution">
    <text evidence="1">The sequence shown here is derived from an EMBL/GenBank/DDBJ whole genome shotgun (WGS) entry which is preliminary data.</text>
</comment>
<proteinExistence type="predicted"/>
<dbReference type="EMBL" id="BAAAHH010000008">
    <property type="protein sequence ID" value="GAA0948278.1"/>
    <property type="molecule type" value="Genomic_DNA"/>
</dbReference>
<keyword evidence="2" id="KW-1185">Reference proteome</keyword>
<organism evidence="1 2">
    <name type="scientific">Actinocorallia libanotica</name>
    <dbReference type="NCBI Taxonomy" id="46162"/>
    <lineage>
        <taxon>Bacteria</taxon>
        <taxon>Bacillati</taxon>
        <taxon>Actinomycetota</taxon>
        <taxon>Actinomycetes</taxon>
        <taxon>Streptosporangiales</taxon>
        <taxon>Thermomonosporaceae</taxon>
        <taxon>Actinocorallia</taxon>
    </lineage>
</organism>
<dbReference type="Gene3D" id="1.25.40.10">
    <property type="entry name" value="Tetratricopeptide repeat domain"/>
    <property type="match status" value="1"/>
</dbReference>
<name>A0ABN1QW61_9ACTN</name>
<gene>
    <name evidence="1" type="ORF">GCM10009550_24470</name>
</gene>
<evidence type="ECO:0000313" key="2">
    <source>
        <dbReference type="Proteomes" id="UP001500665"/>
    </source>
</evidence>
<dbReference type="InterPro" id="IPR011990">
    <property type="entry name" value="TPR-like_helical_dom_sf"/>
</dbReference>
<accession>A0ABN1QW61</accession>
<sequence length="116" mass="12516">MAWLADAADARDAMAMALHAAAPYKRRELAAAFALDLALPTGAPNSEDLLAPAGTTSRSPAVYYEAAAHAGNPEAAYRLGRLKEAQGEYWDAARWFNLAAEAHHPEAIQRIEKMKP</sequence>
<evidence type="ECO:0008006" key="3">
    <source>
        <dbReference type="Google" id="ProtNLM"/>
    </source>
</evidence>
<dbReference type="Proteomes" id="UP001500665">
    <property type="component" value="Unassembled WGS sequence"/>
</dbReference>
<reference evidence="1 2" key="1">
    <citation type="journal article" date="2019" name="Int. J. Syst. Evol. Microbiol.">
        <title>The Global Catalogue of Microorganisms (GCM) 10K type strain sequencing project: providing services to taxonomists for standard genome sequencing and annotation.</title>
        <authorList>
            <consortium name="The Broad Institute Genomics Platform"/>
            <consortium name="The Broad Institute Genome Sequencing Center for Infectious Disease"/>
            <person name="Wu L."/>
            <person name="Ma J."/>
        </authorList>
    </citation>
    <scope>NUCLEOTIDE SEQUENCE [LARGE SCALE GENOMIC DNA]</scope>
    <source>
        <strain evidence="1 2">JCM 10696</strain>
    </source>
</reference>
<protein>
    <recommendedName>
        <fullName evidence="3">Sel1 repeat family protein</fullName>
    </recommendedName>
</protein>